<organism evidence="1 2">
    <name type="scientific">Caerostris extrusa</name>
    <name type="common">Bark spider</name>
    <name type="synonym">Caerostris bankana</name>
    <dbReference type="NCBI Taxonomy" id="172846"/>
    <lineage>
        <taxon>Eukaryota</taxon>
        <taxon>Metazoa</taxon>
        <taxon>Ecdysozoa</taxon>
        <taxon>Arthropoda</taxon>
        <taxon>Chelicerata</taxon>
        <taxon>Arachnida</taxon>
        <taxon>Araneae</taxon>
        <taxon>Araneomorphae</taxon>
        <taxon>Entelegynae</taxon>
        <taxon>Araneoidea</taxon>
        <taxon>Araneidae</taxon>
        <taxon>Caerostris</taxon>
    </lineage>
</organism>
<evidence type="ECO:0000313" key="1">
    <source>
        <dbReference type="EMBL" id="GIY76244.1"/>
    </source>
</evidence>
<gene>
    <name evidence="1" type="ORF">CEXT_564211</name>
</gene>
<accession>A0AAV4W2W2</accession>
<dbReference type="Proteomes" id="UP001054945">
    <property type="component" value="Unassembled WGS sequence"/>
</dbReference>
<name>A0AAV4W2W2_CAEEX</name>
<dbReference type="EMBL" id="BPLR01015454">
    <property type="protein sequence ID" value="GIY76244.1"/>
    <property type="molecule type" value="Genomic_DNA"/>
</dbReference>
<protein>
    <submittedName>
        <fullName evidence="1">Uncharacterized protein</fullName>
    </submittedName>
</protein>
<dbReference type="AlphaFoldDB" id="A0AAV4W2W2"/>
<comment type="caution">
    <text evidence="1">The sequence shown here is derived from an EMBL/GenBank/DDBJ whole genome shotgun (WGS) entry which is preliminary data.</text>
</comment>
<reference evidence="1 2" key="1">
    <citation type="submission" date="2021-06" db="EMBL/GenBank/DDBJ databases">
        <title>Caerostris extrusa draft genome.</title>
        <authorList>
            <person name="Kono N."/>
            <person name="Arakawa K."/>
        </authorList>
    </citation>
    <scope>NUCLEOTIDE SEQUENCE [LARGE SCALE GENOMIC DNA]</scope>
</reference>
<keyword evidence="2" id="KW-1185">Reference proteome</keyword>
<proteinExistence type="predicted"/>
<evidence type="ECO:0000313" key="2">
    <source>
        <dbReference type="Proteomes" id="UP001054945"/>
    </source>
</evidence>
<sequence>MIRKQRIFIPKVLPERFSSTFLSSGFIVQPKPRINIEAQNIVSQAQFQPIDRNVTQLKEENKKIWNQGFKAQNIKKERKFLCIDTYITLNENGAKQEELDEAFLKLITYNYDDDDDKIFIHKNAKDILLTQACGMTREDVCDLCTKI</sequence>